<dbReference type="GO" id="GO:0006265">
    <property type="term" value="P:DNA topological change"/>
    <property type="evidence" value="ECO:0007669"/>
    <property type="project" value="InterPro"/>
</dbReference>
<dbReference type="EMBL" id="BARW01005289">
    <property type="protein sequence ID" value="GAI77575.1"/>
    <property type="molecule type" value="Genomic_DNA"/>
</dbReference>
<dbReference type="GO" id="GO:0009330">
    <property type="term" value="C:DNA topoisomerase type II (double strand cut, ATP-hydrolyzing) complex"/>
    <property type="evidence" value="ECO:0007669"/>
    <property type="project" value="TreeGrafter"/>
</dbReference>
<dbReference type="Gene3D" id="2.120.10.90">
    <property type="entry name" value="DNA gyrase/topoisomerase IV, subunit A, C-terminal"/>
    <property type="match status" value="1"/>
</dbReference>
<dbReference type="InterPro" id="IPR035516">
    <property type="entry name" value="Gyrase/topoIV_suA_C"/>
</dbReference>
<gene>
    <name evidence="1" type="ORF">S12H4_11643</name>
</gene>
<accession>X1SQG2</accession>
<dbReference type="PANTHER" id="PTHR43493">
    <property type="entry name" value="DNA GYRASE/TOPOISOMERASE SUBUNIT A"/>
    <property type="match status" value="1"/>
</dbReference>
<organism evidence="1">
    <name type="scientific">marine sediment metagenome</name>
    <dbReference type="NCBI Taxonomy" id="412755"/>
    <lineage>
        <taxon>unclassified sequences</taxon>
        <taxon>metagenomes</taxon>
        <taxon>ecological metagenomes</taxon>
    </lineage>
</organism>
<reference evidence="1" key="1">
    <citation type="journal article" date="2014" name="Front. Microbiol.">
        <title>High frequency of phylogenetically diverse reductive dehalogenase-homologous genes in deep subseafloor sedimentary metagenomes.</title>
        <authorList>
            <person name="Kawai M."/>
            <person name="Futagami T."/>
            <person name="Toyoda A."/>
            <person name="Takaki Y."/>
            <person name="Nishi S."/>
            <person name="Hori S."/>
            <person name="Arai W."/>
            <person name="Tsubouchi T."/>
            <person name="Morono Y."/>
            <person name="Uchiyama I."/>
            <person name="Ito T."/>
            <person name="Fujiyama A."/>
            <person name="Inagaki F."/>
            <person name="Takami H."/>
        </authorList>
    </citation>
    <scope>NUCLEOTIDE SEQUENCE</scope>
    <source>
        <strain evidence="1">Expedition CK06-06</strain>
    </source>
</reference>
<dbReference type="SUPFAM" id="SSF101904">
    <property type="entry name" value="GyrA/ParC C-terminal domain-like"/>
    <property type="match status" value="1"/>
</dbReference>
<name>X1SQG2_9ZZZZ</name>
<dbReference type="GO" id="GO:0005737">
    <property type="term" value="C:cytoplasm"/>
    <property type="evidence" value="ECO:0007669"/>
    <property type="project" value="TreeGrafter"/>
</dbReference>
<proteinExistence type="predicted"/>
<comment type="caution">
    <text evidence="1">The sequence shown here is derived from an EMBL/GenBank/DDBJ whole genome shotgun (WGS) entry which is preliminary data.</text>
</comment>
<dbReference type="GO" id="GO:0003918">
    <property type="term" value="F:DNA topoisomerase type II (double strand cut, ATP-hydrolyzing) activity"/>
    <property type="evidence" value="ECO:0007669"/>
    <property type="project" value="TreeGrafter"/>
</dbReference>
<protein>
    <recommendedName>
        <fullName evidence="2">DNA gyrase subunit A</fullName>
    </recommendedName>
</protein>
<feature type="non-terminal residue" evidence="1">
    <location>
        <position position="1"/>
    </location>
</feature>
<sequence>LANPRRMLLLIKEEVDELKSKNSDPRRTEISEQGVMEFVEEDLIPHQRVVVTLSNRGFVKRVPSNKYKLQHRGGKGIIGMVTREKDAVRLLVVADTHDNLLFFTNRGKVFCVKCHEIPPDSSRTAKGMAVINLFPVADGERITAMVAVADFRPDDYLLMATYRGEIKKTAADKFASVRSSGLIAMDLEAGDELVAVGLATEQSDVILVTQKGQSIRFAVSTLRASSRTSGGVRGIRLASDDRVV</sequence>
<dbReference type="GO" id="GO:0003677">
    <property type="term" value="F:DNA binding"/>
    <property type="evidence" value="ECO:0007669"/>
    <property type="project" value="InterPro"/>
</dbReference>
<dbReference type="AlphaFoldDB" id="X1SQG2"/>
<feature type="non-terminal residue" evidence="1">
    <location>
        <position position="244"/>
    </location>
</feature>
<dbReference type="InterPro" id="IPR050220">
    <property type="entry name" value="Type_II_DNA_Topoisomerases"/>
</dbReference>
<dbReference type="Pfam" id="PF03989">
    <property type="entry name" value="DNA_gyraseA_C"/>
    <property type="match status" value="4"/>
</dbReference>
<evidence type="ECO:0008006" key="2">
    <source>
        <dbReference type="Google" id="ProtNLM"/>
    </source>
</evidence>
<dbReference type="PANTHER" id="PTHR43493:SF5">
    <property type="entry name" value="DNA GYRASE SUBUNIT A, CHLOROPLASTIC_MITOCHONDRIAL"/>
    <property type="match status" value="1"/>
</dbReference>
<evidence type="ECO:0000313" key="1">
    <source>
        <dbReference type="EMBL" id="GAI77575.1"/>
    </source>
</evidence>
<dbReference type="InterPro" id="IPR006691">
    <property type="entry name" value="GyrA/parC_rep"/>
</dbReference>
<dbReference type="GO" id="GO:0005524">
    <property type="term" value="F:ATP binding"/>
    <property type="evidence" value="ECO:0007669"/>
    <property type="project" value="InterPro"/>
</dbReference>